<dbReference type="OrthoDB" id="6462103at2"/>
<dbReference type="Proteomes" id="UP000322917">
    <property type="component" value="Unassembled WGS sequence"/>
</dbReference>
<dbReference type="SUPFAM" id="SSF46785">
    <property type="entry name" value="Winged helix' DNA-binding domain"/>
    <property type="match status" value="1"/>
</dbReference>
<dbReference type="Gene3D" id="1.10.10.10">
    <property type="entry name" value="Winged helix-like DNA-binding domain superfamily/Winged helix DNA-binding domain"/>
    <property type="match status" value="1"/>
</dbReference>
<organism evidence="1 2">
    <name type="scientific">Propionispora hippei DSM 15287</name>
    <dbReference type="NCBI Taxonomy" id="1123003"/>
    <lineage>
        <taxon>Bacteria</taxon>
        <taxon>Bacillati</taxon>
        <taxon>Bacillota</taxon>
        <taxon>Negativicutes</taxon>
        <taxon>Selenomonadales</taxon>
        <taxon>Sporomusaceae</taxon>
        <taxon>Propionispora</taxon>
    </lineage>
</organism>
<gene>
    <name evidence="1" type="ORF">SAMN02745170_03417</name>
</gene>
<keyword evidence="2" id="KW-1185">Reference proteome</keyword>
<dbReference type="RefSeq" id="WP_149736018.1">
    <property type="nucleotide sequence ID" value="NZ_FQZD01000041.1"/>
</dbReference>
<name>A0A1M6MFF9_9FIRM</name>
<proteinExistence type="predicted"/>
<dbReference type="AlphaFoldDB" id="A0A1M6MFF9"/>
<evidence type="ECO:0000313" key="1">
    <source>
        <dbReference type="EMBL" id="SHJ82195.1"/>
    </source>
</evidence>
<dbReference type="InterPro" id="IPR036388">
    <property type="entry name" value="WH-like_DNA-bd_sf"/>
</dbReference>
<accession>A0A1M6MFF9</accession>
<protein>
    <recommendedName>
        <fullName evidence="3">Winged helix-turn-helix DNA-binding</fullName>
    </recommendedName>
</protein>
<sequence>MKTSVCREIIVEFIHTMKDKKGFVTVNQHEVANAFGLNSGSISRVLKSLIEEGKIVKVVPHSSGRPAVYRVVA</sequence>
<evidence type="ECO:0000313" key="2">
    <source>
        <dbReference type="Proteomes" id="UP000322917"/>
    </source>
</evidence>
<dbReference type="InterPro" id="IPR036390">
    <property type="entry name" value="WH_DNA-bd_sf"/>
</dbReference>
<evidence type="ECO:0008006" key="3">
    <source>
        <dbReference type="Google" id="ProtNLM"/>
    </source>
</evidence>
<reference evidence="1 2" key="1">
    <citation type="submission" date="2016-11" db="EMBL/GenBank/DDBJ databases">
        <authorList>
            <person name="Varghese N."/>
            <person name="Submissions S."/>
        </authorList>
    </citation>
    <scope>NUCLEOTIDE SEQUENCE [LARGE SCALE GENOMIC DNA]</scope>
    <source>
        <strain evidence="1 2">DSM 15287</strain>
    </source>
</reference>
<dbReference type="EMBL" id="FQZD01000041">
    <property type="protein sequence ID" value="SHJ82195.1"/>
    <property type="molecule type" value="Genomic_DNA"/>
</dbReference>